<gene>
    <name evidence="2" type="ORF">LITE_LOCUS39490</name>
</gene>
<evidence type="ECO:0000313" key="3">
    <source>
        <dbReference type="Proteomes" id="UP001154282"/>
    </source>
</evidence>
<feature type="region of interest" description="Disordered" evidence="1">
    <location>
        <begin position="1"/>
        <end position="28"/>
    </location>
</feature>
<dbReference type="AlphaFoldDB" id="A0AAV0PQN0"/>
<keyword evidence="3" id="KW-1185">Reference proteome</keyword>
<dbReference type="Proteomes" id="UP001154282">
    <property type="component" value="Unassembled WGS sequence"/>
</dbReference>
<feature type="compositionally biased region" description="Polar residues" evidence="1">
    <location>
        <begin position="1"/>
        <end position="11"/>
    </location>
</feature>
<accession>A0AAV0PQN0</accession>
<sequence>MCFGDHSSSGSHGLKLKNGKFAGSQSKSVKPDTLAYNFCLHTVVYVGEVGMSLESRDHMMTKGMRLKLSTPSAQNHSSIQLFI</sequence>
<evidence type="ECO:0000256" key="1">
    <source>
        <dbReference type="SAM" id="MobiDB-lite"/>
    </source>
</evidence>
<proteinExistence type="predicted"/>
<comment type="caution">
    <text evidence="2">The sequence shown here is derived from an EMBL/GenBank/DDBJ whole genome shotgun (WGS) entry which is preliminary data.</text>
</comment>
<evidence type="ECO:0000313" key="2">
    <source>
        <dbReference type="EMBL" id="CAI0473030.1"/>
    </source>
</evidence>
<organism evidence="2 3">
    <name type="scientific">Linum tenue</name>
    <dbReference type="NCBI Taxonomy" id="586396"/>
    <lineage>
        <taxon>Eukaryota</taxon>
        <taxon>Viridiplantae</taxon>
        <taxon>Streptophyta</taxon>
        <taxon>Embryophyta</taxon>
        <taxon>Tracheophyta</taxon>
        <taxon>Spermatophyta</taxon>
        <taxon>Magnoliopsida</taxon>
        <taxon>eudicotyledons</taxon>
        <taxon>Gunneridae</taxon>
        <taxon>Pentapetalae</taxon>
        <taxon>rosids</taxon>
        <taxon>fabids</taxon>
        <taxon>Malpighiales</taxon>
        <taxon>Linaceae</taxon>
        <taxon>Linum</taxon>
    </lineage>
</organism>
<reference evidence="2" key="1">
    <citation type="submission" date="2022-08" db="EMBL/GenBank/DDBJ databases">
        <authorList>
            <person name="Gutierrez-Valencia J."/>
        </authorList>
    </citation>
    <scope>NUCLEOTIDE SEQUENCE</scope>
</reference>
<protein>
    <submittedName>
        <fullName evidence="2">Uncharacterized protein</fullName>
    </submittedName>
</protein>
<name>A0AAV0PQN0_9ROSI</name>
<dbReference type="EMBL" id="CAMGYJ010000009">
    <property type="protein sequence ID" value="CAI0473030.1"/>
    <property type="molecule type" value="Genomic_DNA"/>
</dbReference>